<dbReference type="GO" id="GO:0016209">
    <property type="term" value="F:antioxidant activity"/>
    <property type="evidence" value="ECO:0007669"/>
    <property type="project" value="InterPro"/>
</dbReference>
<name>A0A327QQI5_9BACT</name>
<dbReference type="InterPro" id="IPR036249">
    <property type="entry name" value="Thioredoxin-like_sf"/>
</dbReference>
<reference evidence="2 3" key="1">
    <citation type="submission" date="2018-06" db="EMBL/GenBank/DDBJ databases">
        <title>Genomic Encyclopedia of Archaeal and Bacterial Type Strains, Phase II (KMG-II): from individual species to whole genera.</title>
        <authorList>
            <person name="Goeker M."/>
        </authorList>
    </citation>
    <scope>NUCLEOTIDE SEQUENCE [LARGE SCALE GENOMIC DNA]</scope>
    <source>
        <strain evidence="2 3">DSM 23857</strain>
    </source>
</reference>
<dbReference type="Proteomes" id="UP000249547">
    <property type="component" value="Unassembled WGS sequence"/>
</dbReference>
<feature type="domain" description="Alkyl hydroperoxide reductase subunit C/ Thiol specific antioxidant" evidence="1">
    <location>
        <begin position="69"/>
        <end position="177"/>
    </location>
</feature>
<dbReference type="InterPro" id="IPR000866">
    <property type="entry name" value="AhpC/TSA"/>
</dbReference>
<comment type="caution">
    <text evidence="2">The sequence shown here is derived from an EMBL/GenBank/DDBJ whole genome shotgun (WGS) entry which is preliminary data.</text>
</comment>
<gene>
    <name evidence="2" type="ORF">LX64_02924</name>
</gene>
<dbReference type="EMBL" id="QLLL01000005">
    <property type="protein sequence ID" value="RAJ04047.1"/>
    <property type="molecule type" value="Genomic_DNA"/>
</dbReference>
<dbReference type="SUPFAM" id="SSF52833">
    <property type="entry name" value="Thioredoxin-like"/>
    <property type="match status" value="1"/>
</dbReference>
<dbReference type="OrthoDB" id="645652at2"/>
<evidence type="ECO:0000259" key="1">
    <source>
        <dbReference type="Pfam" id="PF00578"/>
    </source>
</evidence>
<dbReference type="GO" id="GO:0016491">
    <property type="term" value="F:oxidoreductase activity"/>
    <property type="evidence" value="ECO:0007669"/>
    <property type="project" value="InterPro"/>
</dbReference>
<dbReference type="AlphaFoldDB" id="A0A327QQI5"/>
<proteinExistence type="predicted"/>
<evidence type="ECO:0000313" key="2">
    <source>
        <dbReference type="EMBL" id="RAJ04047.1"/>
    </source>
</evidence>
<sequence length="206" mass="22753">MSIYHRYADVLPNFFPENFAKPIVGRQLITPLRAGAEFPLFTITPSQIIQSGEVIHPNVHTPLLKFITRPLVIAFYSAQLSLYGQSYLDKLQQLYADVRVMGGSFLLVVAEDADTFEAWQGKYDLPFDIIHDVDFAISKSAGLYAGSDPLWGRVSGVDADVFAPAVYVVSPSGKIVYEFVDTNLTKNLDTRDLLTAVYQAGTKAVA</sequence>
<accession>A0A327QQI5</accession>
<dbReference type="Pfam" id="PF00578">
    <property type="entry name" value="AhpC-TSA"/>
    <property type="match status" value="1"/>
</dbReference>
<dbReference type="Gene3D" id="3.40.30.10">
    <property type="entry name" value="Glutaredoxin"/>
    <property type="match status" value="1"/>
</dbReference>
<evidence type="ECO:0000313" key="3">
    <source>
        <dbReference type="Proteomes" id="UP000249547"/>
    </source>
</evidence>
<keyword evidence="3" id="KW-1185">Reference proteome</keyword>
<organism evidence="2 3">
    <name type="scientific">Chitinophaga skermanii</name>
    <dbReference type="NCBI Taxonomy" id="331697"/>
    <lineage>
        <taxon>Bacteria</taxon>
        <taxon>Pseudomonadati</taxon>
        <taxon>Bacteroidota</taxon>
        <taxon>Chitinophagia</taxon>
        <taxon>Chitinophagales</taxon>
        <taxon>Chitinophagaceae</taxon>
        <taxon>Chitinophaga</taxon>
    </lineage>
</organism>
<dbReference type="RefSeq" id="WP_111598363.1">
    <property type="nucleotide sequence ID" value="NZ_QLLL01000005.1"/>
</dbReference>
<protein>
    <submittedName>
        <fullName evidence="2">Peroxiredoxin</fullName>
    </submittedName>
</protein>